<comment type="caution">
    <text evidence="12">The sequence shown here is derived from an EMBL/GenBank/DDBJ whole genome shotgun (WGS) entry which is preliminary data.</text>
</comment>
<evidence type="ECO:0000256" key="4">
    <source>
        <dbReference type="ARBA" id="ARBA00022842"/>
    </source>
</evidence>
<evidence type="ECO:0000256" key="9">
    <source>
        <dbReference type="PROSITE-ProRule" id="PRU00703"/>
    </source>
</evidence>
<dbReference type="EMBL" id="QGTJ01000011">
    <property type="protein sequence ID" value="PWV59332.1"/>
    <property type="molecule type" value="Genomic_DNA"/>
</dbReference>
<comment type="function">
    <text evidence="7">Plays a role in the transport of magnesium and cobalt ions.</text>
</comment>
<evidence type="ECO:0000256" key="8">
    <source>
        <dbReference type="ARBA" id="ARBA00040729"/>
    </source>
</evidence>
<dbReference type="Pfam" id="PF03471">
    <property type="entry name" value="CorC_HlyC"/>
    <property type="match status" value="1"/>
</dbReference>
<gene>
    <name evidence="12" type="ORF">C7443_111104</name>
</gene>
<dbReference type="AlphaFoldDB" id="A0A317MSZ2"/>
<organism evidence="12 13">
    <name type="scientific">Plasticicumulans acidivorans</name>
    <dbReference type="NCBI Taxonomy" id="886464"/>
    <lineage>
        <taxon>Bacteria</taxon>
        <taxon>Pseudomonadati</taxon>
        <taxon>Pseudomonadota</taxon>
        <taxon>Gammaproteobacteria</taxon>
        <taxon>Candidatus Competibacteraceae</taxon>
        <taxon>Plasticicumulans</taxon>
    </lineage>
</organism>
<keyword evidence="4" id="KW-0460">Magnesium</keyword>
<keyword evidence="13" id="KW-1185">Reference proteome</keyword>
<keyword evidence="6" id="KW-0170">Cobalt</keyword>
<protein>
    <recommendedName>
        <fullName evidence="8">Magnesium and cobalt efflux protein CorC</fullName>
    </recommendedName>
</protein>
<dbReference type="Pfam" id="PF00571">
    <property type="entry name" value="CBS"/>
    <property type="match status" value="2"/>
</dbReference>
<name>A0A317MSZ2_9GAMM</name>
<feature type="compositionally biased region" description="Basic and acidic residues" evidence="10">
    <location>
        <begin position="1"/>
        <end position="21"/>
    </location>
</feature>
<keyword evidence="2" id="KW-0813">Transport</keyword>
<dbReference type="PROSITE" id="PS51371">
    <property type="entry name" value="CBS"/>
    <property type="match status" value="2"/>
</dbReference>
<sequence length="292" mass="32962">MKEKDEKPAESHSKSWLERLGEALAGGGPEDREDLRGILREAQVDGIIDAETLSMLEGVLEVVDMQARDVMVPRGQMVVLEQDWDIERVLKEIVDSGHSRLPLIGEDRDEVLGIILVKDLLAWYGRGGGEFNAREFLRPAKFIPESKRLNSLLKEFRASRQHMAIVVDEYGGVAGLVTIEDLLEQIVGEIDDEHDEDENADDIRQIGDNEFVVKALTPLEDFNERFGASFDEDEADTVGGLVMMHIDRLPKRGEVIEIDRFRFRVLRADNRRVHLLGLSLLEAPGTREVVVE</sequence>
<feature type="domain" description="CBS" evidence="11">
    <location>
        <begin position="136"/>
        <end position="196"/>
    </location>
</feature>
<evidence type="ECO:0000256" key="2">
    <source>
        <dbReference type="ARBA" id="ARBA00022448"/>
    </source>
</evidence>
<dbReference type="CDD" id="cd04590">
    <property type="entry name" value="CBS_pair_CorC_HlyC_assoc"/>
    <property type="match status" value="1"/>
</dbReference>
<comment type="similarity">
    <text evidence="1">Belongs to the UPF0053 family.</text>
</comment>
<evidence type="ECO:0000256" key="10">
    <source>
        <dbReference type="SAM" id="MobiDB-lite"/>
    </source>
</evidence>
<dbReference type="Pfam" id="PF21917">
    <property type="entry name" value="NMB0537_N"/>
    <property type="match status" value="1"/>
</dbReference>
<dbReference type="InterPro" id="IPR005170">
    <property type="entry name" value="Transptr-assoc_dom"/>
</dbReference>
<dbReference type="InterPro" id="IPR016169">
    <property type="entry name" value="FAD-bd_PCMH_sub2"/>
</dbReference>
<dbReference type="SMART" id="SM01091">
    <property type="entry name" value="CorC_HlyC"/>
    <property type="match status" value="1"/>
</dbReference>
<dbReference type="InterPro" id="IPR046342">
    <property type="entry name" value="CBS_dom_sf"/>
</dbReference>
<dbReference type="PANTHER" id="PTHR22777:SF27">
    <property type="entry name" value="MAGNESIUM AND COBALT EFFLUX PROTEIN CORC"/>
    <property type="match status" value="1"/>
</dbReference>
<dbReference type="InterPro" id="IPR036318">
    <property type="entry name" value="FAD-bd_PCMH-like_sf"/>
</dbReference>
<evidence type="ECO:0000256" key="1">
    <source>
        <dbReference type="ARBA" id="ARBA00006337"/>
    </source>
</evidence>
<evidence type="ECO:0000256" key="7">
    <source>
        <dbReference type="ARBA" id="ARBA00037273"/>
    </source>
</evidence>
<dbReference type="GO" id="GO:0005886">
    <property type="term" value="C:plasma membrane"/>
    <property type="evidence" value="ECO:0007669"/>
    <property type="project" value="TreeGrafter"/>
</dbReference>
<dbReference type="SUPFAM" id="SSF54631">
    <property type="entry name" value="CBS-domain pair"/>
    <property type="match status" value="1"/>
</dbReference>
<feature type="region of interest" description="Disordered" evidence="10">
    <location>
        <begin position="1"/>
        <end position="30"/>
    </location>
</feature>
<evidence type="ECO:0000256" key="5">
    <source>
        <dbReference type="ARBA" id="ARBA00023122"/>
    </source>
</evidence>
<keyword evidence="5 9" id="KW-0129">CBS domain</keyword>
<dbReference type="FunFam" id="3.10.580.10:FF:000002">
    <property type="entry name" value="Magnesium/cobalt efflux protein CorC"/>
    <property type="match status" value="1"/>
</dbReference>
<dbReference type="SMART" id="SM00116">
    <property type="entry name" value="CBS"/>
    <property type="match status" value="2"/>
</dbReference>
<dbReference type="InterPro" id="IPR044751">
    <property type="entry name" value="Ion_transp-like_CBS"/>
</dbReference>
<dbReference type="SUPFAM" id="SSF56176">
    <property type="entry name" value="FAD-binding/transporter-associated domain-like"/>
    <property type="match status" value="1"/>
</dbReference>
<dbReference type="GO" id="GO:0050660">
    <property type="term" value="F:flavin adenine dinucleotide binding"/>
    <property type="evidence" value="ECO:0007669"/>
    <property type="project" value="InterPro"/>
</dbReference>
<accession>A0A317MSZ2</accession>
<evidence type="ECO:0000313" key="12">
    <source>
        <dbReference type="EMBL" id="PWV59332.1"/>
    </source>
</evidence>
<evidence type="ECO:0000313" key="13">
    <source>
        <dbReference type="Proteomes" id="UP000246569"/>
    </source>
</evidence>
<reference evidence="12 13" key="1">
    <citation type="submission" date="2018-05" db="EMBL/GenBank/DDBJ databases">
        <title>Genomic Encyclopedia of Type Strains, Phase IV (KMG-IV): sequencing the most valuable type-strain genomes for metagenomic binning, comparative biology and taxonomic classification.</title>
        <authorList>
            <person name="Goeker M."/>
        </authorList>
    </citation>
    <scope>NUCLEOTIDE SEQUENCE [LARGE SCALE GENOMIC DNA]</scope>
    <source>
        <strain evidence="12 13">DSM 23606</strain>
    </source>
</reference>
<dbReference type="InterPro" id="IPR000644">
    <property type="entry name" value="CBS_dom"/>
</dbReference>
<dbReference type="Gene3D" id="3.30.465.10">
    <property type="match status" value="1"/>
</dbReference>
<dbReference type="OrthoDB" id="9797674at2"/>
<keyword evidence="3" id="KW-0677">Repeat</keyword>
<dbReference type="PANTHER" id="PTHR22777">
    <property type="entry name" value="HEMOLYSIN-RELATED"/>
    <property type="match status" value="1"/>
</dbReference>
<dbReference type="RefSeq" id="WP_110019742.1">
    <property type="nucleotide sequence ID" value="NZ_QGTJ01000011.1"/>
</dbReference>
<proteinExistence type="inferred from homology"/>
<dbReference type="InterPro" id="IPR054115">
    <property type="entry name" value="CorC_N"/>
</dbReference>
<dbReference type="Gene3D" id="3.10.580.10">
    <property type="entry name" value="CBS-domain"/>
    <property type="match status" value="1"/>
</dbReference>
<evidence type="ECO:0000256" key="3">
    <source>
        <dbReference type="ARBA" id="ARBA00022737"/>
    </source>
</evidence>
<evidence type="ECO:0000259" key="11">
    <source>
        <dbReference type="PROSITE" id="PS51371"/>
    </source>
</evidence>
<dbReference type="Proteomes" id="UP000246569">
    <property type="component" value="Unassembled WGS sequence"/>
</dbReference>
<evidence type="ECO:0000256" key="6">
    <source>
        <dbReference type="ARBA" id="ARBA00023285"/>
    </source>
</evidence>
<feature type="domain" description="CBS" evidence="11">
    <location>
        <begin position="71"/>
        <end position="130"/>
    </location>
</feature>